<gene>
    <name evidence="1" type="ORF">M9H77_09297</name>
</gene>
<name>A0ACC0C0E3_CATRO</name>
<proteinExistence type="predicted"/>
<organism evidence="1 2">
    <name type="scientific">Catharanthus roseus</name>
    <name type="common">Madagascar periwinkle</name>
    <name type="synonym">Vinca rosea</name>
    <dbReference type="NCBI Taxonomy" id="4058"/>
    <lineage>
        <taxon>Eukaryota</taxon>
        <taxon>Viridiplantae</taxon>
        <taxon>Streptophyta</taxon>
        <taxon>Embryophyta</taxon>
        <taxon>Tracheophyta</taxon>
        <taxon>Spermatophyta</taxon>
        <taxon>Magnoliopsida</taxon>
        <taxon>eudicotyledons</taxon>
        <taxon>Gunneridae</taxon>
        <taxon>Pentapetalae</taxon>
        <taxon>asterids</taxon>
        <taxon>lamiids</taxon>
        <taxon>Gentianales</taxon>
        <taxon>Apocynaceae</taxon>
        <taxon>Rauvolfioideae</taxon>
        <taxon>Vinceae</taxon>
        <taxon>Catharanthinae</taxon>
        <taxon>Catharanthus</taxon>
    </lineage>
</organism>
<reference evidence="2" key="1">
    <citation type="journal article" date="2023" name="Nat. Plants">
        <title>Single-cell RNA sequencing provides a high-resolution roadmap for understanding the multicellular compartmentation of specialized metabolism.</title>
        <authorList>
            <person name="Sun S."/>
            <person name="Shen X."/>
            <person name="Li Y."/>
            <person name="Li Y."/>
            <person name="Wang S."/>
            <person name="Li R."/>
            <person name="Zhang H."/>
            <person name="Shen G."/>
            <person name="Guo B."/>
            <person name="Wei J."/>
            <person name="Xu J."/>
            <person name="St-Pierre B."/>
            <person name="Chen S."/>
            <person name="Sun C."/>
        </authorList>
    </citation>
    <scope>NUCLEOTIDE SEQUENCE [LARGE SCALE GENOMIC DNA]</scope>
</reference>
<evidence type="ECO:0000313" key="1">
    <source>
        <dbReference type="EMBL" id="KAI5678347.1"/>
    </source>
</evidence>
<evidence type="ECO:0000313" key="2">
    <source>
        <dbReference type="Proteomes" id="UP001060085"/>
    </source>
</evidence>
<protein>
    <submittedName>
        <fullName evidence="1">Uncharacterized protein</fullName>
    </submittedName>
</protein>
<comment type="caution">
    <text evidence="1">The sequence shown here is derived from an EMBL/GenBank/DDBJ whole genome shotgun (WGS) entry which is preliminary data.</text>
</comment>
<dbReference type="EMBL" id="CM044702">
    <property type="protein sequence ID" value="KAI5678347.1"/>
    <property type="molecule type" value="Genomic_DNA"/>
</dbReference>
<accession>A0ACC0C0E3</accession>
<dbReference type="Proteomes" id="UP001060085">
    <property type="component" value="Linkage Group LG02"/>
</dbReference>
<sequence>MNRTIMDKVRCLLVSSRVPKPFWGEAISTAVYLINREGKLDPRSKKRVFIGYPSGVKGYKVWLRGESGVRVVVSRDVVFNELDMPCLRTETKPESSSSTSIVENILVEVEVTSEPSHEHTLEPELEPETNKESSIPKPDEPILDNSDDDDENHLEAQAQALEITIY</sequence>
<keyword evidence="2" id="KW-1185">Reference proteome</keyword>